<name>A0AAE4NWK5_9EURY</name>
<evidence type="ECO:0000313" key="3">
    <source>
        <dbReference type="Proteomes" id="UP001245683"/>
    </source>
</evidence>
<sequence>MKRILAVVLILLAYSSTLASAEIRPYVYEPTVPDTAFAVLAMYKVGEYEKVLEGCEWLMAIRTPFDSWGYAYGEDHEAKYTAMAIMALIRGESVARGRYGDVINSAAYWLIYKQNPDGSWDDYIDTALAAVALKEVLQSKYLNTEMPGLREQLKKGLNRAIGWLELNGPQNDEERIFRDIALGDKNDLKGLKMEGELEAYRAFALAYLGEKVSLSEDFSTPMATAMALYATGEERYKEKLMEMEHFGFWGKLHYRVLDLLDVSRIKGFEELRGTACPYLEEIPLTEEWQKAVYAHYYLLCSRRPELPENYTSLLPWQVAEVARVKALLNKPYSGEVEYLITNSENGSWGDFYNTAYVVWVLKDLNVSYDYEKPLSYLSENLTWMLSEKNPETGDPLYYSTPTYYFSQAAVVFKQFGMNGELNVTLNVLRERQYPNGAFSYTHQSVTGITTTASILWNLQTAGLDNTDLYKRGVDFLRRVLYADLPEIGQEVQNATFLMIKGGTYAGNSTGRVNPNGLDGYVMIYPSDNPLTIKAVEVGGFTAESPWAQEKTEYVRVVIVIAGLFLAMYAVIWIENRKRS</sequence>
<reference evidence="2 3" key="1">
    <citation type="submission" date="2023-08" db="EMBL/GenBank/DDBJ databases">
        <title>Draft genome sequence of Thermococcus waiotapuensis WT1T, a thermophilic sulphur-dependent archaeon from order Thermococcales.</title>
        <authorList>
            <person name="Manners S.H."/>
            <person name="Carere C.R."/>
            <person name="Dhami M.K."/>
            <person name="Dobson R.C.J."/>
            <person name="Stott M.B."/>
        </authorList>
    </citation>
    <scope>NUCLEOTIDE SEQUENCE [LARGE SCALE GENOMIC DNA]</scope>
    <source>
        <strain evidence="2 3">WT1</strain>
    </source>
</reference>
<dbReference type="RefSeq" id="WP_315342229.1">
    <property type="nucleotide sequence ID" value="NZ_JAVDZE010000002.1"/>
</dbReference>
<accession>A0AAE4NWK5</accession>
<dbReference type="EMBL" id="JAVDZE010000002">
    <property type="protein sequence ID" value="MDV3104010.1"/>
    <property type="molecule type" value="Genomic_DNA"/>
</dbReference>
<evidence type="ECO:0000313" key="2">
    <source>
        <dbReference type="EMBL" id="MDV3104010.1"/>
    </source>
</evidence>
<keyword evidence="1" id="KW-0472">Membrane</keyword>
<dbReference type="Gene3D" id="1.50.10.20">
    <property type="match status" value="2"/>
</dbReference>
<dbReference type="InterPro" id="IPR008930">
    <property type="entry name" value="Terpenoid_cyclase/PrenylTrfase"/>
</dbReference>
<dbReference type="AlphaFoldDB" id="A0AAE4NWK5"/>
<evidence type="ECO:0000256" key="1">
    <source>
        <dbReference type="SAM" id="Phobius"/>
    </source>
</evidence>
<dbReference type="Proteomes" id="UP001245683">
    <property type="component" value="Unassembled WGS sequence"/>
</dbReference>
<keyword evidence="1" id="KW-1133">Transmembrane helix</keyword>
<comment type="caution">
    <text evidence="2">The sequence shown here is derived from an EMBL/GenBank/DDBJ whole genome shotgun (WGS) entry which is preliminary data.</text>
</comment>
<dbReference type="SUPFAM" id="SSF48239">
    <property type="entry name" value="Terpenoid cyclases/Protein prenyltransferases"/>
    <property type="match status" value="2"/>
</dbReference>
<organism evidence="2 3">
    <name type="scientific">Thermococcus waiotapuensis</name>
    <dbReference type="NCBI Taxonomy" id="90909"/>
    <lineage>
        <taxon>Archaea</taxon>
        <taxon>Methanobacteriati</taxon>
        <taxon>Methanobacteriota</taxon>
        <taxon>Thermococci</taxon>
        <taxon>Thermococcales</taxon>
        <taxon>Thermococcaceae</taxon>
        <taxon>Thermococcus</taxon>
    </lineage>
</organism>
<keyword evidence="1" id="KW-0812">Transmembrane</keyword>
<keyword evidence="3" id="KW-1185">Reference proteome</keyword>
<protein>
    <recommendedName>
        <fullName evidence="4">Squalene cyclase C-terminal domain-containing protein</fullName>
    </recommendedName>
</protein>
<evidence type="ECO:0008006" key="4">
    <source>
        <dbReference type="Google" id="ProtNLM"/>
    </source>
</evidence>
<gene>
    <name evidence="2" type="ORF">RBI02_05575</name>
</gene>
<proteinExistence type="predicted"/>
<feature type="transmembrane region" description="Helical" evidence="1">
    <location>
        <begin position="553"/>
        <end position="573"/>
    </location>
</feature>